<reference evidence="1 2" key="1">
    <citation type="submission" date="2020-04" db="EMBL/GenBank/DDBJ databases">
        <title>Novel species.</title>
        <authorList>
            <person name="Teo W.F.A."/>
            <person name="Lipun K."/>
            <person name="Srisuk N."/>
            <person name="Duangmal K."/>
        </authorList>
    </citation>
    <scope>NUCLEOTIDE SEQUENCE [LARGE SCALE GENOMIC DNA]</scope>
    <source>
        <strain evidence="1 2">K13G38</strain>
    </source>
</reference>
<evidence type="ECO:0000313" key="2">
    <source>
        <dbReference type="Proteomes" id="UP000715441"/>
    </source>
</evidence>
<dbReference type="Proteomes" id="UP000715441">
    <property type="component" value="Unassembled WGS sequence"/>
</dbReference>
<dbReference type="RefSeq" id="WP_168522118.1">
    <property type="nucleotide sequence ID" value="NZ_JAAXLS010000054.1"/>
</dbReference>
<organism evidence="1 2">
    <name type="scientific">Amycolatopsis acididurans</name>
    <dbReference type="NCBI Taxonomy" id="2724524"/>
    <lineage>
        <taxon>Bacteria</taxon>
        <taxon>Bacillati</taxon>
        <taxon>Actinomycetota</taxon>
        <taxon>Actinomycetes</taxon>
        <taxon>Pseudonocardiales</taxon>
        <taxon>Pseudonocardiaceae</taxon>
        <taxon>Amycolatopsis</taxon>
    </lineage>
</organism>
<gene>
    <name evidence="1" type="ORF">HFP15_36485</name>
</gene>
<keyword evidence="2" id="KW-1185">Reference proteome</keyword>
<comment type="caution">
    <text evidence="1">The sequence shown here is derived from an EMBL/GenBank/DDBJ whole genome shotgun (WGS) entry which is preliminary data.</text>
</comment>
<evidence type="ECO:0000313" key="1">
    <source>
        <dbReference type="EMBL" id="NKQ58364.1"/>
    </source>
</evidence>
<accession>A0ABX1JF40</accession>
<sequence>MDQISFFSAEASGPRLADLAGVLCGRGQIVSFGRTAARLSVAVAEVWRAKSLATEFARRGVQADVLRTEDGEPLVRTAFRADLIALANAWRPREEKELPTGFRLTGGALRMWALAAGCPAQRHYLLAVDEDAPGTHALLADSLRQLGLPAQVVGPRGGGPAIRVTGRRRLATLEELIGSPPPAAAAVWPVRPESGSAA</sequence>
<protein>
    <submittedName>
        <fullName evidence="1">Uncharacterized protein</fullName>
    </submittedName>
</protein>
<proteinExistence type="predicted"/>
<dbReference type="EMBL" id="JAAXLS010000054">
    <property type="protein sequence ID" value="NKQ58364.1"/>
    <property type="molecule type" value="Genomic_DNA"/>
</dbReference>
<name>A0ABX1JF40_9PSEU</name>